<dbReference type="NCBIfam" id="NF033587">
    <property type="entry name" value="transpos_IS6"/>
    <property type="match status" value="1"/>
</dbReference>
<dbReference type="PANTHER" id="PTHR39967">
    <property type="match status" value="1"/>
</dbReference>
<dbReference type="PANTHER" id="PTHR39967:SF1">
    <property type="entry name" value="ISH14-TYPE TRANSPOSASE HSIRS44"/>
    <property type="match status" value="1"/>
</dbReference>
<dbReference type="KEGG" id="nas:GCU68_18075"/>
<keyword evidence="4" id="KW-1185">Reference proteome</keyword>
<protein>
    <submittedName>
        <fullName evidence="3">IS6 family transposase</fullName>
    </submittedName>
</protein>
<proteinExistence type="predicted"/>
<dbReference type="Pfam" id="PF13610">
    <property type="entry name" value="DDE_Tnp_IS240"/>
    <property type="match status" value="1"/>
</dbReference>
<dbReference type="Pfam" id="PF13683">
    <property type="entry name" value="rve_3"/>
    <property type="match status" value="1"/>
</dbReference>
<dbReference type="GO" id="GO:0015074">
    <property type="term" value="P:DNA integration"/>
    <property type="evidence" value="ECO:0007669"/>
    <property type="project" value="InterPro"/>
</dbReference>
<dbReference type="EMBL" id="CP045489">
    <property type="protein sequence ID" value="QFU84441.1"/>
    <property type="molecule type" value="Genomic_DNA"/>
</dbReference>
<keyword evidence="3" id="KW-0614">Plasmid</keyword>
<evidence type="ECO:0000259" key="2">
    <source>
        <dbReference type="Pfam" id="PF13683"/>
    </source>
</evidence>
<sequence>MLLADLLSECYAVEFDEVWERERTATPVRVFAVRLHSTGCSLRETQVILRLIGVERTHQAIWHWIHRLANSVLDPPTASPSRVAVDETAVKINGDWSWVYTAIYLDSQLLLDVAVFGRRGTDPAAAFLYRLNEKHDLDDTVFLIDGYGYLTSLFRLGLSGQLDYVERNLIEKWFHTLKIRVDHFHNSWVDSQSSVRECLEHFIHYYNTQRPHQSLNGQTPARVSN</sequence>
<dbReference type="GeneID" id="42302978"/>
<evidence type="ECO:0000313" key="4">
    <source>
        <dbReference type="Proteomes" id="UP000326170"/>
    </source>
</evidence>
<dbReference type="Proteomes" id="UP000326170">
    <property type="component" value="Plasmid unnamed1"/>
</dbReference>
<dbReference type="RefSeq" id="WP_152943962.1">
    <property type="nucleotide sequence ID" value="NZ_CP045489.1"/>
</dbReference>
<organism evidence="3 4">
    <name type="scientific">Natronorubrum aibiense</name>
    <dbReference type="NCBI Taxonomy" id="348826"/>
    <lineage>
        <taxon>Archaea</taxon>
        <taxon>Methanobacteriati</taxon>
        <taxon>Methanobacteriota</taxon>
        <taxon>Stenosarchaea group</taxon>
        <taxon>Halobacteria</taxon>
        <taxon>Halobacteriales</taxon>
        <taxon>Natrialbaceae</taxon>
        <taxon>Natronorubrum</taxon>
    </lineage>
</organism>
<dbReference type="InterPro" id="IPR047930">
    <property type="entry name" value="Transpos_IS6"/>
</dbReference>
<feature type="domain" description="Integrase catalytic" evidence="2">
    <location>
        <begin position="170"/>
        <end position="220"/>
    </location>
</feature>
<geneLocation type="plasmid" evidence="3 4">
    <name>unnamed1</name>
</geneLocation>
<feature type="domain" description="DDE" evidence="1">
    <location>
        <begin position="82"/>
        <end position="151"/>
    </location>
</feature>
<evidence type="ECO:0000313" key="3">
    <source>
        <dbReference type="EMBL" id="QFU84441.1"/>
    </source>
</evidence>
<evidence type="ECO:0000259" key="1">
    <source>
        <dbReference type="Pfam" id="PF13610"/>
    </source>
</evidence>
<dbReference type="InterPro" id="IPR032874">
    <property type="entry name" value="DDE_dom"/>
</dbReference>
<reference evidence="3 4" key="1">
    <citation type="journal article" date="2007" name="Int. J. Syst. Evol. Microbiol.">
        <title>Natronorubrum sulfidifaciens sp. nov., an extremely haloalkaliphilic archaeon isolated from Aiding salt lake in Xin-Jiang, China.</title>
        <authorList>
            <person name="Cui H.L."/>
            <person name="Tohty D."/>
            <person name="Liu H.C."/>
            <person name="Liu S.J."/>
            <person name="Oren A."/>
            <person name="Zhou P.J."/>
        </authorList>
    </citation>
    <scope>NUCLEOTIDE SEQUENCE [LARGE SCALE GENOMIC DNA]</scope>
    <source>
        <strain evidence="3 4">7-3</strain>
        <plasmid evidence="3">unnamed1</plasmid>
    </source>
</reference>
<dbReference type="InterPro" id="IPR001584">
    <property type="entry name" value="Integrase_cat-core"/>
</dbReference>
<gene>
    <name evidence="3" type="ORF">GCU68_18075</name>
</gene>
<dbReference type="AlphaFoldDB" id="A0A5P9P8F2"/>
<accession>A0A5P9P8F2</accession>
<dbReference type="OrthoDB" id="359563at2157"/>
<dbReference type="InterPro" id="IPR012337">
    <property type="entry name" value="RNaseH-like_sf"/>
</dbReference>
<name>A0A5P9P8F2_9EURY</name>
<dbReference type="SUPFAM" id="SSF53098">
    <property type="entry name" value="Ribonuclease H-like"/>
    <property type="match status" value="1"/>
</dbReference>